<evidence type="ECO:0000256" key="1">
    <source>
        <dbReference type="ARBA" id="ARBA00005854"/>
    </source>
</evidence>
<proteinExistence type="inferred from homology"/>
<comment type="caution">
    <text evidence="7">The sequence shown here is derived from an EMBL/GenBank/DDBJ whole genome shotgun (WGS) entry which is preliminary data.</text>
</comment>
<evidence type="ECO:0000256" key="4">
    <source>
        <dbReference type="RuleBase" id="RU003719"/>
    </source>
</evidence>
<name>A0A0C1LZV0_9LACO</name>
<dbReference type="EC" id="1.1.1.28" evidence="7"/>
<dbReference type="Pfam" id="PF02826">
    <property type="entry name" value="2-Hacid_dh_C"/>
    <property type="match status" value="1"/>
</dbReference>
<dbReference type="InterPro" id="IPR029753">
    <property type="entry name" value="D-isomer_DH_CS"/>
</dbReference>
<dbReference type="GO" id="GO:0051287">
    <property type="term" value="F:NAD binding"/>
    <property type="evidence" value="ECO:0007669"/>
    <property type="project" value="InterPro"/>
</dbReference>
<keyword evidence="3" id="KW-0520">NAD</keyword>
<organism evidence="7 8">
    <name type="scientific">Fructilactobacillus fructivorans</name>
    <dbReference type="NCBI Taxonomy" id="1614"/>
    <lineage>
        <taxon>Bacteria</taxon>
        <taxon>Bacillati</taxon>
        <taxon>Bacillota</taxon>
        <taxon>Bacilli</taxon>
        <taxon>Lactobacillales</taxon>
        <taxon>Lactobacillaceae</taxon>
        <taxon>Fructilactobacillus</taxon>
    </lineage>
</organism>
<dbReference type="Pfam" id="PF00389">
    <property type="entry name" value="2-Hacid_dh"/>
    <property type="match status" value="1"/>
</dbReference>
<evidence type="ECO:0000313" key="8">
    <source>
        <dbReference type="Proteomes" id="UP000031397"/>
    </source>
</evidence>
<keyword evidence="8" id="KW-1185">Reference proteome</keyword>
<feature type="domain" description="D-isomer specific 2-hydroxyacid dehydrogenase catalytic" evidence="5">
    <location>
        <begin position="9"/>
        <end position="329"/>
    </location>
</feature>
<dbReference type="SUPFAM" id="SSF51735">
    <property type="entry name" value="NAD(P)-binding Rossmann-fold domains"/>
    <property type="match status" value="1"/>
</dbReference>
<keyword evidence="2 4" id="KW-0560">Oxidoreductase</keyword>
<evidence type="ECO:0000256" key="2">
    <source>
        <dbReference type="ARBA" id="ARBA00023002"/>
    </source>
</evidence>
<dbReference type="PANTHER" id="PTHR43026">
    <property type="entry name" value="2-HYDROXYACID DEHYDROGENASE HOMOLOG 1-RELATED"/>
    <property type="match status" value="1"/>
</dbReference>
<dbReference type="PROSITE" id="PS00671">
    <property type="entry name" value="D_2_HYDROXYACID_DH_3"/>
    <property type="match status" value="1"/>
</dbReference>
<gene>
    <name evidence="7" type="ORF">LfDm3_0329</name>
</gene>
<sequence>MFKITAYGVRPVEVSYFKDLNKYDYELNLVSEMLDHENAIDSKGSDGVLVRGNCLADRDNLQKFADWGIKYVFTRTVGYDHIDLKAAKELGIKVARVPGYSPYAVAELAMTLGMSLFRKVASEINATHDGDFIVNDSYFSREIHSGTVGIIGAGRIGRAEASLYSGMGATVLANDGHKVDAPEIDEYVPINELLKRSDIVSLHVPYIKGETDNLISTDQINMMKDDAILVNTARGQVVDLKAVDDALSAGKLGGYGADVLIDESNIFGHEFKSVNDIKNQEVVGLMKKYPNAIVTPHVGSFTEPALTDMITVSYDNFHEMVTTGKSKNEI</sequence>
<dbReference type="InterPro" id="IPR036291">
    <property type="entry name" value="NAD(P)-bd_dom_sf"/>
</dbReference>
<dbReference type="InterPro" id="IPR058205">
    <property type="entry name" value="D-LDH-like"/>
</dbReference>
<evidence type="ECO:0000259" key="6">
    <source>
        <dbReference type="Pfam" id="PF02826"/>
    </source>
</evidence>
<comment type="similarity">
    <text evidence="1 4">Belongs to the D-isomer specific 2-hydroxyacid dehydrogenase family.</text>
</comment>
<dbReference type="InterPro" id="IPR006139">
    <property type="entry name" value="D-isomer_2_OHA_DH_cat_dom"/>
</dbReference>
<evidence type="ECO:0000313" key="7">
    <source>
        <dbReference type="EMBL" id="KID42400.1"/>
    </source>
</evidence>
<accession>A0A0C1LZV0</accession>
<dbReference type="PATRIC" id="fig|1614.7.peg.319"/>
<dbReference type="SUPFAM" id="SSF52283">
    <property type="entry name" value="Formate/glycerate dehydrogenase catalytic domain-like"/>
    <property type="match status" value="1"/>
</dbReference>
<reference evidence="7 8" key="1">
    <citation type="submission" date="2014-06" db="EMBL/GenBank/DDBJ databases">
        <title>Functional and comparative genomic analyses of the Drosophila gut microbiota identify candidate symbiosis factors.</title>
        <authorList>
            <person name="Newell P.D."/>
            <person name="Chaston J.M."/>
            <person name="Douglas A.E."/>
        </authorList>
    </citation>
    <scope>NUCLEOTIDE SEQUENCE [LARGE SCALE GENOMIC DNA]</scope>
    <source>
        <strain evidence="7 8">DmCS_002</strain>
    </source>
</reference>
<dbReference type="PANTHER" id="PTHR43026:SF1">
    <property type="entry name" value="2-HYDROXYACID DEHYDROGENASE HOMOLOG 1-RELATED"/>
    <property type="match status" value="1"/>
</dbReference>
<dbReference type="GeneID" id="74913017"/>
<dbReference type="AlphaFoldDB" id="A0A0C1LZV0"/>
<dbReference type="EMBL" id="JOJZ01000009">
    <property type="protein sequence ID" value="KID42400.1"/>
    <property type="molecule type" value="Genomic_DNA"/>
</dbReference>
<evidence type="ECO:0000256" key="3">
    <source>
        <dbReference type="ARBA" id="ARBA00023027"/>
    </source>
</evidence>
<dbReference type="Gene3D" id="3.40.50.720">
    <property type="entry name" value="NAD(P)-binding Rossmann-like Domain"/>
    <property type="match status" value="2"/>
</dbReference>
<dbReference type="GO" id="GO:0008720">
    <property type="term" value="F:D-lactate dehydrogenase (NAD+) activity"/>
    <property type="evidence" value="ECO:0007669"/>
    <property type="project" value="UniProtKB-EC"/>
</dbReference>
<dbReference type="RefSeq" id="WP_039143494.1">
    <property type="nucleotide sequence ID" value="NZ_JOJZ01000009.1"/>
</dbReference>
<protein>
    <submittedName>
        <fullName evidence="7">D-lactate dehydrogenase</fullName>
        <ecNumber evidence="7">1.1.1.28</ecNumber>
    </submittedName>
</protein>
<dbReference type="InterPro" id="IPR006140">
    <property type="entry name" value="D-isomer_DH_NAD-bd"/>
</dbReference>
<evidence type="ECO:0000259" key="5">
    <source>
        <dbReference type="Pfam" id="PF00389"/>
    </source>
</evidence>
<dbReference type="Proteomes" id="UP000031397">
    <property type="component" value="Unassembled WGS sequence"/>
</dbReference>
<dbReference type="OrthoDB" id="9805416at2"/>
<feature type="domain" description="D-isomer specific 2-hydroxyacid dehydrogenase NAD-binding" evidence="6">
    <location>
        <begin position="112"/>
        <end position="299"/>
    </location>
</feature>